<organism evidence="1 2">
    <name type="scientific">Photobacterium damselae</name>
    <dbReference type="NCBI Taxonomy" id="38293"/>
    <lineage>
        <taxon>Bacteria</taxon>
        <taxon>Pseudomonadati</taxon>
        <taxon>Pseudomonadota</taxon>
        <taxon>Gammaproteobacteria</taxon>
        <taxon>Vibrionales</taxon>
        <taxon>Vibrionaceae</taxon>
        <taxon>Photobacterium</taxon>
    </lineage>
</organism>
<evidence type="ECO:0000313" key="2">
    <source>
        <dbReference type="Proteomes" id="UP000251647"/>
    </source>
</evidence>
<proteinExistence type="predicted"/>
<protein>
    <submittedName>
        <fullName evidence="1">Uncharacterized protein</fullName>
    </submittedName>
</protein>
<name>A0A2X1YCU6_PHODM</name>
<dbReference type="EMBL" id="UATL01000006">
    <property type="protein sequence ID" value="SPY45271.1"/>
    <property type="molecule type" value="Genomic_DNA"/>
</dbReference>
<accession>A0A2X1YCU6</accession>
<dbReference type="Proteomes" id="UP000251647">
    <property type="component" value="Unassembled WGS sequence"/>
</dbReference>
<sequence>MHATGTGRHWLIPLKKNVQYEVIWPLGRNDKLILLHSNPRLENYGLTYHPRLQLDS</sequence>
<dbReference type="AlphaFoldDB" id="A0A2X1YCU6"/>
<reference evidence="1 2" key="1">
    <citation type="submission" date="2018-06" db="EMBL/GenBank/DDBJ databases">
        <authorList>
            <consortium name="Pathogen Informatics"/>
            <person name="Doyle S."/>
        </authorList>
    </citation>
    <scope>NUCLEOTIDE SEQUENCE [LARGE SCALE GENOMIC DNA]</scope>
    <source>
        <strain evidence="1 2">NCTC11647</strain>
    </source>
</reference>
<gene>
    <name evidence="1" type="ORF">NCTC11647_04028</name>
</gene>
<evidence type="ECO:0000313" key="1">
    <source>
        <dbReference type="EMBL" id="SPY45271.1"/>
    </source>
</evidence>